<dbReference type="EMBL" id="CP034791">
    <property type="protein sequence ID" value="AZT89221.1"/>
    <property type="molecule type" value="Genomic_DNA"/>
</dbReference>
<dbReference type="AlphaFoldDB" id="A0A3T0D1V0"/>
<evidence type="ECO:0000313" key="2">
    <source>
        <dbReference type="Proteomes" id="UP000282930"/>
    </source>
</evidence>
<gene>
    <name evidence="1" type="ORF">ELD05_00125</name>
</gene>
<protein>
    <submittedName>
        <fullName evidence="1">Uncharacterized protein</fullName>
    </submittedName>
</protein>
<dbReference type="KEGG" id="ccha:ELD05_00125"/>
<dbReference type="Proteomes" id="UP000282930">
    <property type="component" value="Chromosome"/>
</dbReference>
<evidence type="ECO:0000313" key="1">
    <source>
        <dbReference type="EMBL" id="AZT89221.1"/>
    </source>
</evidence>
<reference evidence="1 2" key="1">
    <citation type="submission" date="2018-12" db="EMBL/GenBank/DDBJ databases">
        <title>Genome sequence from the cellulolytic species, Caldicellulosiruptor changbaiensis.</title>
        <authorList>
            <person name="Blumer-Schuette S.E."/>
            <person name="Mendoza C."/>
        </authorList>
    </citation>
    <scope>NUCLEOTIDE SEQUENCE [LARGE SCALE GENOMIC DNA]</scope>
    <source>
        <strain evidence="1 2">CBS-Z</strain>
    </source>
</reference>
<name>A0A3T0D1V0_9FIRM</name>
<organism evidence="1 2">
    <name type="scientific">Caldicellulosiruptor changbaiensis</name>
    <dbReference type="NCBI Taxonomy" id="1222016"/>
    <lineage>
        <taxon>Bacteria</taxon>
        <taxon>Bacillati</taxon>
        <taxon>Bacillota</taxon>
        <taxon>Bacillota incertae sedis</taxon>
        <taxon>Caldicellulosiruptorales</taxon>
        <taxon>Caldicellulosiruptoraceae</taxon>
        <taxon>Caldicellulosiruptor</taxon>
    </lineage>
</organism>
<dbReference type="RefSeq" id="WP_127350846.1">
    <property type="nucleotide sequence ID" value="NZ_CP034791.1"/>
</dbReference>
<proteinExistence type="predicted"/>
<sequence>MTITFFSEAVLENFKDIFGDVKIGMFTEISPTFEVFIDNLIQALKSMNLNIKKEIVDDIIIEIKQVQVHYMGSSKNVTDVLRKLTFLYQRDFLECMVKCNVFLKSRADTTFAVKNLEVKYKPLQRYNDTVRTLAKEVLEYLPLRDMLEKDFEYTKKALEWIEDNGVVSS</sequence>
<accession>A0A3T0D1V0</accession>
<keyword evidence="2" id="KW-1185">Reference proteome</keyword>